<keyword evidence="9" id="KW-1185">Reference proteome</keyword>
<dbReference type="CDD" id="cd14014">
    <property type="entry name" value="STKc_PknB_like"/>
    <property type="match status" value="1"/>
</dbReference>
<evidence type="ECO:0000256" key="4">
    <source>
        <dbReference type="ARBA" id="ARBA00022840"/>
    </source>
</evidence>
<dbReference type="Gene3D" id="3.30.200.20">
    <property type="entry name" value="Phosphorylase Kinase, domain 1"/>
    <property type="match status" value="1"/>
</dbReference>
<dbReference type="PANTHER" id="PTHR43289:SF6">
    <property type="entry name" value="SERINE_THREONINE-PROTEIN KINASE NEKL-3"/>
    <property type="match status" value="1"/>
</dbReference>
<feature type="compositionally biased region" description="Pro residues" evidence="5">
    <location>
        <begin position="414"/>
        <end position="430"/>
    </location>
</feature>
<sequence>MLGRYRLVQRLAQGGMATVYLARQEGPGGFERPVAIKVVHAHLAREPRFATMFLDEARLTGRLHHPNVCAVVDFGEDAAQLYLAMEYLHGETFASVIRRGARDGGALPPAIVARILADAARGLHAAHELRDAEGHPLEIVHRDVSPQNLIVLYDGHTKLTDFGIARARGRLTDTTTGELKGKISFMSPEQLQSAPIDRRTDVWALGVVAWEALCGRRLFRADSEGATALNVIAQEIARPSSVAPDVPEALDAIVLRALERDVSRRTPTAAQLADELEEYLYARGRPLGAPEIASWMEAHFEDRIRKRAGALQGRRSAMPLDRLSAESLDRASDDDAKTTPHDAAPPIEPTVAQEASEVRLTGFVTTWWRRSRWRVALALIAIGAVMGVSIALVLPPRESPAPPRTIPAEARPASVPPPMPSTPPPAPPSTPIVAAPTEETPPRRATRERARDTAPRATGRINLLAIPQAEVFLRGRSLGRTPLVERELPAGAHTLELREVGGARRERVRVEIRPGERTDRSVRFE</sequence>
<evidence type="ECO:0000313" key="9">
    <source>
        <dbReference type="Proteomes" id="UP000034883"/>
    </source>
</evidence>
<keyword evidence="2" id="KW-0547">Nucleotide-binding</keyword>
<dbReference type="InterPro" id="IPR011009">
    <property type="entry name" value="Kinase-like_dom_sf"/>
</dbReference>
<keyword evidence="6" id="KW-0812">Transmembrane</keyword>
<feature type="compositionally biased region" description="Basic and acidic residues" evidence="5">
    <location>
        <begin position="323"/>
        <end position="340"/>
    </location>
</feature>
<keyword evidence="6" id="KW-0472">Membrane</keyword>
<feature type="domain" description="Protein kinase" evidence="7">
    <location>
        <begin position="5"/>
        <end position="280"/>
    </location>
</feature>
<evidence type="ECO:0000313" key="8">
    <source>
        <dbReference type="EMBL" id="AKF03034.1"/>
    </source>
</evidence>
<feature type="compositionally biased region" description="Basic and acidic residues" evidence="5">
    <location>
        <begin position="440"/>
        <end position="454"/>
    </location>
</feature>
<dbReference type="Proteomes" id="UP000034883">
    <property type="component" value="Chromosome"/>
</dbReference>
<dbReference type="EMBL" id="CP011125">
    <property type="protein sequence ID" value="AKF03034.1"/>
    <property type="molecule type" value="Genomic_DNA"/>
</dbReference>
<dbReference type="PROSITE" id="PS00109">
    <property type="entry name" value="PROTEIN_KINASE_TYR"/>
    <property type="match status" value="1"/>
</dbReference>
<dbReference type="Gene3D" id="1.10.510.10">
    <property type="entry name" value="Transferase(Phosphotransferase) domain 1"/>
    <property type="match status" value="1"/>
</dbReference>
<feature type="transmembrane region" description="Helical" evidence="6">
    <location>
        <begin position="375"/>
        <end position="394"/>
    </location>
</feature>
<dbReference type="STRING" id="927083.DB32_000183"/>
<keyword evidence="1" id="KW-0808">Transferase</keyword>
<dbReference type="PROSITE" id="PS50011">
    <property type="entry name" value="PROTEIN_KINASE_DOM"/>
    <property type="match status" value="1"/>
</dbReference>
<evidence type="ECO:0000256" key="2">
    <source>
        <dbReference type="ARBA" id="ARBA00022741"/>
    </source>
</evidence>
<organism evidence="8 9">
    <name type="scientific">Sandaracinus amylolyticus</name>
    <dbReference type="NCBI Taxonomy" id="927083"/>
    <lineage>
        <taxon>Bacteria</taxon>
        <taxon>Pseudomonadati</taxon>
        <taxon>Myxococcota</taxon>
        <taxon>Polyangia</taxon>
        <taxon>Polyangiales</taxon>
        <taxon>Sandaracinaceae</taxon>
        <taxon>Sandaracinus</taxon>
    </lineage>
</organism>
<protein>
    <submittedName>
        <fullName evidence="8">Serine/threonine protein kinase PrkC, regulator of stationary phase</fullName>
    </submittedName>
</protein>
<accession>A0A0F6SD91</accession>
<dbReference type="GO" id="GO:0005524">
    <property type="term" value="F:ATP binding"/>
    <property type="evidence" value="ECO:0007669"/>
    <property type="project" value="UniProtKB-KW"/>
</dbReference>
<dbReference type="PANTHER" id="PTHR43289">
    <property type="entry name" value="MITOGEN-ACTIVATED PROTEIN KINASE KINASE KINASE 20-RELATED"/>
    <property type="match status" value="1"/>
</dbReference>
<reference evidence="8 9" key="1">
    <citation type="submission" date="2015-03" db="EMBL/GenBank/DDBJ databases">
        <title>Genome assembly of Sandaracinus amylolyticus DSM 53668.</title>
        <authorList>
            <person name="Sharma G."/>
            <person name="Subramanian S."/>
        </authorList>
    </citation>
    <scope>NUCLEOTIDE SEQUENCE [LARGE SCALE GENOMIC DNA]</scope>
    <source>
        <strain evidence="8 9">DSM 53668</strain>
    </source>
</reference>
<keyword evidence="3 8" id="KW-0418">Kinase</keyword>
<dbReference type="AlphaFoldDB" id="A0A0F6SD91"/>
<dbReference type="SUPFAM" id="SSF56112">
    <property type="entry name" value="Protein kinase-like (PK-like)"/>
    <property type="match status" value="1"/>
</dbReference>
<name>A0A0F6SD91_9BACT</name>
<gene>
    <name evidence="8" type="ORF">DB32_000183</name>
</gene>
<dbReference type="KEGG" id="samy:DB32_000183"/>
<dbReference type="Pfam" id="PF00069">
    <property type="entry name" value="Pkinase"/>
    <property type="match status" value="1"/>
</dbReference>
<dbReference type="InterPro" id="IPR000719">
    <property type="entry name" value="Prot_kinase_dom"/>
</dbReference>
<keyword evidence="6" id="KW-1133">Transmembrane helix</keyword>
<keyword evidence="4" id="KW-0067">ATP-binding</keyword>
<keyword evidence="8" id="KW-0723">Serine/threonine-protein kinase</keyword>
<feature type="region of interest" description="Disordered" evidence="5">
    <location>
        <begin position="315"/>
        <end position="347"/>
    </location>
</feature>
<dbReference type="GO" id="GO:0004674">
    <property type="term" value="F:protein serine/threonine kinase activity"/>
    <property type="evidence" value="ECO:0007669"/>
    <property type="project" value="UniProtKB-KW"/>
</dbReference>
<evidence type="ECO:0000256" key="5">
    <source>
        <dbReference type="SAM" id="MobiDB-lite"/>
    </source>
</evidence>
<evidence type="ECO:0000259" key="7">
    <source>
        <dbReference type="PROSITE" id="PS50011"/>
    </source>
</evidence>
<evidence type="ECO:0000256" key="3">
    <source>
        <dbReference type="ARBA" id="ARBA00022777"/>
    </source>
</evidence>
<dbReference type="InterPro" id="IPR008266">
    <property type="entry name" value="Tyr_kinase_AS"/>
</dbReference>
<evidence type="ECO:0000256" key="1">
    <source>
        <dbReference type="ARBA" id="ARBA00022679"/>
    </source>
</evidence>
<evidence type="ECO:0000256" key="6">
    <source>
        <dbReference type="SAM" id="Phobius"/>
    </source>
</evidence>
<feature type="region of interest" description="Disordered" evidence="5">
    <location>
        <begin position="399"/>
        <end position="454"/>
    </location>
</feature>
<proteinExistence type="predicted"/>